<sequence length="1260" mass="135572">MRGLDRRLHLLVFLVFVFIFVFFIFVFFVVFVVASASSFAVSRCIEEEEEENQSIPAGLDFLLPFGPFRFFFFFFCFFCFFLDCVFVLRRRLFGLASCYLFLISALVTLIIFIITAIINCYSLRSIFLLPCRLRHSSRLVEAPPLLCLFFFFFFFFLFCYLSASSASSLLSSSAASLSVVAQPACLCSVMSQIEDNNSRQTAENTEEGLEKRLKTTDREKKKKKREDMPIKIPGFGRRKSGPVLDETPPPEPSFRVFERPPHRASHSFDSVSAFKKAAAADDPDPDNIFAGIQKPAPASSSTSHVPGTAVSSRTGKLAGSSNGSSSKPYDSSSASSARYSSSSTLPSSTDHSPHDAIPVPPIPESPFSFSIRASGRTFSFGSKASKTSTPRKSESTNRERAMTNSTTSTATPPKLMETDLSLEGSGEMGNIFEGVGVDKRRSRVLENIPTNIPQPGRPAPSVPAKDKRVVSPSPLSPLSSNHSRNSRDSLIAADDFALSQKLANQLQNVELNESSPNNARATTAAAASSMPNSRSTPNIYSSTDRDRFRDLRDRDRDPEVSSLFSSDKDFSAVPRQPYHSSSSFRKNMPPSASMNSHYASSLASSKTGNKVMTPAQFERYQQQQAQRAPSEPSSDEEDEIESEDDEDETEKRKQAAAQRQKQEAHLSVYRQQMMKITGEQKKASTNGPAGSAESVAGNPNRRSVLDPMEVANSNNNNNTNNNLNINTASSSPGVSPGLPPGVGLSKSSPSDGEEDDDVPLGILAAHGFPHRNRPPTHLAASRSNPNLNASFQAGAASIAGMQEGPSKRSTLPVFARNLPKDPYYGSSLVNPSHRESLALGGGAPGVNLNTVNLGPPGLPPGGLVGVIASEERARAMRRGSPNAQGVYDLSPAPQVHTNFLAPQPQMQMGGLLGQLQQHQQAQAGMVGGMNANGLIGGAGTINPHHHHHPYPQAGSVGGPADQTQMQVSQQMTNMMQMQMQWMQQMMQMQGAQQQQPPPPGGPMPNLNMNASSASLLQPPNPNQRPFSMASTSTPSQFRGPPQVDHRTLSMLDPPTASVYQNPGNRASFLMTPDMSGPSLGMGMGMGMGMGGGLGSGPAPGYTPSVAPSERSNIGAASRYRPVSTIAPQANGANRSSTFTGHTLRPWAEERPPPLGQILANKSNTNLSATTPSTSETTPTVRPVSSINRRASPMGLGNGSRGSIAGLPTTPGTGEEDEDDEQGWAEMMKNREKKKTGWKFRRGGASGHDGSLGDYVHPTAI</sequence>
<feature type="compositionally biased region" description="Polar residues" evidence="1">
    <location>
        <begin position="1006"/>
        <end position="1036"/>
    </location>
</feature>
<feature type="compositionally biased region" description="Low complexity" evidence="1">
    <location>
        <begin position="514"/>
        <end position="533"/>
    </location>
</feature>
<evidence type="ECO:0000313" key="3">
    <source>
        <dbReference type="EMBL" id="EFE42681.1"/>
    </source>
</evidence>
<feature type="compositionally biased region" description="Basic and acidic residues" evidence="1">
    <location>
        <begin position="208"/>
        <end position="229"/>
    </location>
</feature>
<feature type="region of interest" description="Disordered" evidence="1">
    <location>
        <begin position="1163"/>
        <end position="1222"/>
    </location>
</feature>
<dbReference type="PANTHER" id="PTHR42068">
    <property type="entry name" value="YALI0B18964P"/>
    <property type="match status" value="1"/>
</dbReference>
<feature type="region of interest" description="Disordered" evidence="1">
    <location>
        <begin position="197"/>
        <end position="415"/>
    </location>
</feature>
<evidence type="ECO:0000256" key="1">
    <source>
        <dbReference type="SAM" id="MobiDB-lite"/>
    </source>
</evidence>
<accession>D4D650</accession>
<feature type="transmembrane region" description="Helical" evidence="2">
    <location>
        <begin position="12"/>
        <end position="33"/>
    </location>
</feature>
<feature type="region of interest" description="Disordered" evidence="1">
    <location>
        <begin position="1234"/>
        <end position="1260"/>
    </location>
</feature>
<protein>
    <submittedName>
        <fullName evidence="3">Uncharacterized protein</fullName>
    </submittedName>
</protein>
<feature type="compositionally biased region" description="Low complexity" evidence="1">
    <location>
        <begin position="1167"/>
        <end position="1185"/>
    </location>
</feature>
<feature type="compositionally biased region" description="Polar residues" evidence="1">
    <location>
        <begin position="298"/>
        <end position="314"/>
    </location>
</feature>
<dbReference type="EMBL" id="ACYE01000133">
    <property type="protein sequence ID" value="EFE42681.1"/>
    <property type="molecule type" value="Genomic_DNA"/>
</dbReference>
<feature type="region of interest" description="Disordered" evidence="1">
    <location>
        <begin position="619"/>
        <end position="758"/>
    </location>
</feature>
<keyword evidence="2" id="KW-0812">Transmembrane</keyword>
<feature type="transmembrane region" description="Helical" evidence="2">
    <location>
        <begin position="175"/>
        <end position="193"/>
    </location>
</feature>
<dbReference type="PANTHER" id="PTHR42068:SF1">
    <property type="entry name" value="YALI0B18964P"/>
    <property type="match status" value="1"/>
</dbReference>
<feature type="compositionally biased region" description="Basic and acidic residues" evidence="1">
    <location>
        <begin position="391"/>
        <end position="401"/>
    </location>
</feature>
<name>D4D650_TRIVH</name>
<evidence type="ECO:0000256" key="2">
    <source>
        <dbReference type="SAM" id="Phobius"/>
    </source>
</evidence>
<feature type="region of interest" description="Disordered" evidence="1">
    <location>
        <begin position="985"/>
        <end position="1073"/>
    </location>
</feature>
<dbReference type="GeneID" id="9583319"/>
<feature type="region of interest" description="Disordered" evidence="1">
    <location>
        <begin position="446"/>
        <end position="486"/>
    </location>
</feature>
<feature type="region of interest" description="Disordered" evidence="1">
    <location>
        <begin position="510"/>
        <end position="606"/>
    </location>
</feature>
<feature type="compositionally biased region" description="Low complexity" evidence="1">
    <location>
        <begin position="319"/>
        <end position="350"/>
    </location>
</feature>
<dbReference type="RefSeq" id="XP_003023299.1">
    <property type="nucleotide sequence ID" value="XM_003023253.1"/>
</dbReference>
<feature type="compositionally biased region" description="Acidic residues" evidence="1">
    <location>
        <begin position="1213"/>
        <end position="1222"/>
    </location>
</feature>
<organism evidence="3 4">
    <name type="scientific">Trichophyton verrucosum (strain HKI 0517)</name>
    <dbReference type="NCBI Taxonomy" id="663202"/>
    <lineage>
        <taxon>Eukaryota</taxon>
        <taxon>Fungi</taxon>
        <taxon>Dikarya</taxon>
        <taxon>Ascomycota</taxon>
        <taxon>Pezizomycotina</taxon>
        <taxon>Eurotiomycetes</taxon>
        <taxon>Eurotiomycetidae</taxon>
        <taxon>Onygenales</taxon>
        <taxon>Arthrodermataceae</taxon>
        <taxon>Trichophyton</taxon>
    </lineage>
</organism>
<feature type="compositionally biased region" description="Low complexity" evidence="1">
    <location>
        <begin position="711"/>
        <end position="750"/>
    </location>
</feature>
<comment type="caution">
    <text evidence="3">The sequence shown here is derived from an EMBL/GenBank/DDBJ whole genome shotgun (WGS) entry which is preliminary data.</text>
</comment>
<proteinExistence type="predicted"/>
<feature type="compositionally biased region" description="Polar residues" evidence="1">
    <location>
        <begin position="578"/>
        <end position="606"/>
    </location>
</feature>
<keyword evidence="2" id="KW-1133">Transmembrane helix</keyword>
<feature type="region of interest" description="Disordered" evidence="1">
    <location>
        <begin position="939"/>
        <end position="967"/>
    </location>
</feature>
<reference evidence="4" key="1">
    <citation type="journal article" date="2011" name="Genome Biol.">
        <title>Comparative and functional genomics provide insights into the pathogenicity of dermatophytic fungi.</title>
        <authorList>
            <person name="Burmester A."/>
            <person name="Shelest E."/>
            <person name="Gloeckner G."/>
            <person name="Heddergott C."/>
            <person name="Schindler S."/>
            <person name="Staib P."/>
            <person name="Heidel A."/>
            <person name="Felder M."/>
            <person name="Petzold A."/>
            <person name="Szafranski K."/>
            <person name="Feuermann M."/>
            <person name="Pedruzzi I."/>
            <person name="Priebe S."/>
            <person name="Groth M."/>
            <person name="Winkler R."/>
            <person name="Li W."/>
            <person name="Kniemeyer O."/>
            <person name="Schroeckh V."/>
            <person name="Hertweck C."/>
            <person name="Hube B."/>
            <person name="White T.C."/>
            <person name="Platzer M."/>
            <person name="Guthke R."/>
            <person name="Heitman J."/>
            <person name="Woestemeyer J."/>
            <person name="Zipfel P.F."/>
            <person name="Monod M."/>
            <person name="Brakhage A.A."/>
        </authorList>
    </citation>
    <scope>NUCLEOTIDE SEQUENCE [LARGE SCALE GENOMIC DNA]</scope>
    <source>
        <strain evidence="4">HKI 0517</strain>
    </source>
</reference>
<keyword evidence="4" id="KW-1185">Reference proteome</keyword>
<feature type="compositionally biased region" description="Polar residues" evidence="1">
    <location>
        <begin position="402"/>
        <end position="411"/>
    </location>
</feature>
<dbReference type="HOGENOM" id="CLU_006885_0_0_1"/>
<feature type="compositionally biased region" description="Low complexity" evidence="1">
    <location>
        <begin position="470"/>
        <end position="483"/>
    </location>
</feature>
<feature type="compositionally biased region" description="Low complexity" evidence="1">
    <location>
        <begin position="268"/>
        <end position="277"/>
    </location>
</feature>
<feature type="transmembrane region" description="Helical" evidence="2">
    <location>
        <begin position="68"/>
        <end position="88"/>
    </location>
</feature>
<dbReference type="AlphaFoldDB" id="D4D650"/>
<feature type="compositionally biased region" description="Low complexity" evidence="1">
    <location>
        <begin position="619"/>
        <end position="632"/>
    </location>
</feature>
<keyword evidence="2" id="KW-0472">Membrane</keyword>
<gene>
    <name evidence="3" type="ORF">TRV_02573</name>
</gene>
<feature type="compositionally biased region" description="Polar residues" evidence="1">
    <location>
        <begin position="376"/>
        <end position="390"/>
    </location>
</feature>
<dbReference type="Proteomes" id="UP000008383">
    <property type="component" value="Unassembled WGS sequence"/>
</dbReference>
<feature type="compositionally biased region" description="Acidic residues" evidence="1">
    <location>
        <begin position="633"/>
        <end position="648"/>
    </location>
</feature>
<evidence type="ECO:0000313" key="4">
    <source>
        <dbReference type="Proteomes" id="UP000008383"/>
    </source>
</evidence>
<feature type="transmembrane region" description="Helical" evidence="2">
    <location>
        <begin position="142"/>
        <end position="163"/>
    </location>
</feature>
<dbReference type="OrthoDB" id="5396252at2759"/>
<feature type="compositionally biased region" description="Low complexity" evidence="1">
    <location>
        <begin position="985"/>
        <end position="994"/>
    </location>
</feature>
<feature type="transmembrane region" description="Helical" evidence="2">
    <location>
        <begin position="100"/>
        <end position="122"/>
    </location>
</feature>
<dbReference type="KEGG" id="tve:TRV_02573"/>
<feature type="compositionally biased region" description="Basic and acidic residues" evidence="1">
    <location>
        <begin position="543"/>
        <end position="559"/>
    </location>
</feature>